<evidence type="ECO:0000256" key="1">
    <source>
        <dbReference type="ARBA" id="ARBA00022679"/>
    </source>
</evidence>
<keyword evidence="5" id="KW-0378">Hydrolase</keyword>
<feature type="domain" description="Reverse transcriptase RNase H-like" evidence="8">
    <location>
        <begin position="5"/>
        <end position="88"/>
    </location>
</feature>
<accession>A0A1B0C5K8</accession>
<dbReference type="InterPro" id="IPR041373">
    <property type="entry name" value="RT_RNaseH"/>
</dbReference>
<dbReference type="STRING" id="67801.A0A1B0C5K8"/>
<dbReference type="EnsemblMetazoa" id="GPPI049756-RA">
    <property type="protein sequence ID" value="GPPI049756-PA"/>
    <property type="gene ID" value="GPPI049756"/>
</dbReference>
<dbReference type="VEuPathDB" id="VectorBase:GPPI049756"/>
<reference evidence="9" key="2">
    <citation type="submission" date="2020-05" db="UniProtKB">
        <authorList>
            <consortium name="EnsemblMetazoa"/>
        </authorList>
    </citation>
    <scope>IDENTIFICATION</scope>
    <source>
        <strain evidence="9">IAEA</strain>
    </source>
</reference>
<dbReference type="EMBL" id="JXJN01026053">
    <property type="status" value="NOT_ANNOTATED_CDS"/>
    <property type="molecule type" value="Genomic_DNA"/>
</dbReference>
<dbReference type="AlphaFoldDB" id="A0A1B0C5K8"/>
<sequence>MKNLPNHLTVTTLTVAIGSVLEQSMNGNTERLSKKPSTAKTKYNTLYRELLTMCFSINHVTLILEGKQFLVLTYYKPLSTIKTDKHDLQSKTDKSSREARHKEYISQLSSNRDSNAVADTLPRAFKVDAVKSTDLN</sequence>
<evidence type="ECO:0000256" key="3">
    <source>
        <dbReference type="ARBA" id="ARBA00022722"/>
    </source>
</evidence>
<dbReference type="GO" id="GO:0016787">
    <property type="term" value="F:hydrolase activity"/>
    <property type="evidence" value="ECO:0007669"/>
    <property type="project" value="UniProtKB-KW"/>
</dbReference>
<feature type="compositionally biased region" description="Basic and acidic residues" evidence="7">
    <location>
        <begin position="84"/>
        <end position="104"/>
    </location>
</feature>
<dbReference type="Pfam" id="PF17917">
    <property type="entry name" value="RT_RNaseH"/>
    <property type="match status" value="1"/>
</dbReference>
<dbReference type="GO" id="GO:0004519">
    <property type="term" value="F:endonuclease activity"/>
    <property type="evidence" value="ECO:0007669"/>
    <property type="project" value="UniProtKB-KW"/>
</dbReference>
<organism evidence="9 10">
    <name type="scientific">Glossina palpalis gambiensis</name>
    <dbReference type="NCBI Taxonomy" id="67801"/>
    <lineage>
        <taxon>Eukaryota</taxon>
        <taxon>Metazoa</taxon>
        <taxon>Ecdysozoa</taxon>
        <taxon>Arthropoda</taxon>
        <taxon>Hexapoda</taxon>
        <taxon>Insecta</taxon>
        <taxon>Pterygota</taxon>
        <taxon>Neoptera</taxon>
        <taxon>Endopterygota</taxon>
        <taxon>Diptera</taxon>
        <taxon>Brachycera</taxon>
        <taxon>Muscomorpha</taxon>
        <taxon>Hippoboscoidea</taxon>
        <taxon>Glossinidae</taxon>
        <taxon>Glossina</taxon>
    </lineage>
</organism>
<evidence type="ECO:0000259" key="8">
    <source>
        <dbReference type="Pfam" id="PF17917"/>
    </source>
</evidence>
<keyword evidence="6" id="KW-0695">RNA-directed DNA polymerase</keyword>
<keyword evidence="2" id="KW-0548">Nucleotidyltransferase</keyword>
<dbReference type="SUPFAM" id="SSF56672">
    <property type="entry name" value="DNA/RNA polymerases"/>
    <property type="match status" value="1"/>
</dbReference>
<evidence type="ECO:0000256" key="4">
    <source>
        <dbReference type="ARBA" id="ARBA00022759"/>
    </source>
</evidence>
<evidence type="ECO:0000256" key="5">
    <source>
        <dbReference type="ARBA" id="ARBA00022801"/>
    </source>
</evidence>
<dbReference type="GO" id="GO:0003964">
    <property type="term" value="F:RNA-directed DNA polymerase activity"/>
    <property type="evidence" value="ECO:0007669"/>
    <property type="project" value="UniProtKB-KW"/>
</dbReference>
<evidence type="ECO:0000256" key="6">
    <source>
        <dbReference type="ARBA" id="ARBA00022918"/>
    </source>
</evidence>
<proteinExistence type="predicted"/>
<keyword evidence="3" id="KW-0540">Nuclease</keyword>
<evidence type="ECO:0000313" key="10">
    <source>
        <dbReference type="Proteomes" id="UP000092460"/>
    </source>
</evidence>
<dbReference type="InterPro" id="IPR043502">
    <property type="entry name" value="DNA/RNA_pol_sf"/>
</dbReference>
<evidence type="ECO:0000256" key="7">
    <source>
        <dbReference type="SAM" id="MobiDB-lite"/>
    </source>
</evidence>
<protein>
    <recommendedName>
        <fullName evidence="8">Reverse transcriptase RNase H-like domain-containing protein</fullName>
    </recommendedName>
</protein>
<keyword evidence="10" id="KW-1185">Reference proteome</keyword>
<keyword evidence="4" id="KW-0255">Endonuclease</keyword>
<keyword evidence="1" id="KW-0808">Transferase</keyword>
<dbReference type="Proteomes" id="UP000092460">
    <property type="component" value="Unassembled WGS sequence"/>
</dbReference>
<feature type="region of interest" description="Disordered" evidence="7">
    <location>
        <begin position="84"/>
        <end position="111"/>
    </location>
</feature>
<reference evidence="10" key="1">
    <citation type="submission" date="2015-01" db="EMBL/GenBank/DDBJ databases">
        <authorList>
            <person name="Aksoy S."/>
            <person name="Warren W."/>
            <person name="Wilson R.K."/>
        </authorList>
    </citation>
    <scope>NUCLEOTIDE SEQUENCE [LARGE SCALE GENOMIC DNA]</scope>
    <source>
        <strain evidence="10">IAEA</strain>
    </source>
</reference>
<name>A0A1B0C5K8_9MUSC</name>
<evidence type="ECO:0000313" key="9">
    <source>
        <dbReference type="EnsemblMetazoa" id="GPPI049756-PA"/>
    </source>
</evidence>
<evidence type="ECO:0000256" key="2">
    <source>
        <dbReference type="ARBA" id="ARBA00022695"/>
    </source>
</evidence>